<dbReference type="CDD" id="cd06533">
    <property type="entry name" value="Glyco_transf_WecG_TagA"/>
    <property type="match status" value="1"/>
</dbReference>
<gene>
    <name evidence="3" type="ORF">BLA27_04345</name>
</gene>
<proteinExistence type="predicted"/>
<dbReference type="GO" id="GO:0016758">
    <property type="term" value="F:hexosyltransferase activity"/>
    <property type="evidence" value="ECO:0007669"/>
    <property type="project" value="TreeGrafter"/>
</dbReference>
<dbReference type="AlphaFoldDB" id="A0A1J6I2Q4"/>
<dbReference type="RefSeq" id="WP_071630774.1">
    <property type="nucleotide sequence ID" value="NZ_JBCAUP010000006.1"/>
</dbReference>
<dbReference type="PANTHER" id="PTHR34136">
    <property type="match status" value="1"/>
</dbReference>
<keyword evidence="1" id="KW-0328">Glycosyltransferase</keyword>
<evidence type="ECO:0000256" key="1">
    <source>
        <dbReference type="ARBA" id="ARBA00022676"/>
    </source>
</evidence>
<accession>A0A1J6I2Q4</accession>
<dbReference type="NCBIfam" id="TIGR00696">
    <property type="entry name" value="wecG_tagA_cpsF"/>
    <property type="match status" value="1"/>
</dbReference>
<dbReference type="PANTHER" id="PTHR34136:SF1">
    <property type="entry name" value="UDP-N-ACETYL-D-MANNOSAMINURONIC ACID TRANSFERASE"/>
    <property type="match status" value="1"/>
</dbReference>
<organism evidence="3 4">
    <name type="scientific">Brucella cytisi</name>
    <dbReference type="NCBI Taxonomy" id="407152"/>
    <lineage>
        <taxon>Bacteria</taxon>
        <taxon>Pseudomonadati</taxon>
        <taxon>Pseudomonadota</taxon>
        <taxon>Alphaproteobacteria</taxon>
        <taxon>Hyphomicrobiales</taxon>
        <taxon>Brucellaceae</taxon>
        <taxon>Brucella/Ochrobactrum group</taxon>
        <taxon>Brucella</taxon>
    </lineage>
</organism>
<evidence type="ECO:0000313" key="4">
    <source>
        <dbReference type="Proteomes" id="UP000182985"/>
    </source>
</evidence>
<comment type="caution">
    <text evidence="3">The sequence shown here is derived from an EMBL/GenBank/DDBJ whole genome shotgun (WGS) entry which is preliminary data.</text>
</comment>
<dbReference type="OrthoDB" id="9771846at2"/>
<dbReference type="InterPro" id="IPR004629">
    <property type="entry name" value="WecG_TagA_CpsF"/>
</dbReference>
<keyword evidence="2 3" id="KW-0808">Transferase</keyword>
<reference evidence="3 4" key="1">
    <citation type="submission" date="2016-10" db="EMBL/GenBank/DDBJ databases">
        <title>The Draft Genome Sequence of the Potato Rhizosphere Bacteria Ochrobactrum sp. IPA7.2.</title>
        <authorList>
            <person name="Gogoleva N.E."/>
            <person name="Khlopko Y.A."/>
            <person name="Burygin G.L."/>
            <person name="Plotnikov A.O."/>
        </authorList>
    </citation>
    <scope>NUCLEOTIDE SEQUENCE [LARGE SCALE GENOMIC DNA]</scope>
    <source>
        <strain evidence="3 4">IPA7.2</strain>
    </source>
</reference>
<dbReference type="EMBL" id="MOEC01000003">
    <property type="protein sequence ID" value="OIS94815.1"/>
    <property type="molecule type" value="Genomic_DNA"/>
</dbReference>
<keyword evidence="4" id="KW-1185">Reference proteome</keyword>
<sequence>MMHTENVTYRNILGVKVACFDWDSAFAFFENRINEGRFMKQGWLNANNSNITDTDPTYRTALQDFLILPDGVGVDIASKVAYGSKFPANLNGTDFIPGLLQHMKRPLKVALLGGGPGVAADTAQLFMQQIPHHEYHVISDGFFKPADLDGILAQLKEFHPDILLVAMGVPRQELFIDKHLTEEHCTVASAVGALFDLHTGRVQRAPQWVRKIQMEWVHRLLQEPRRLAKRYLIGNPVFLWRVAKGWMKGAPR</sequence>
<evidence type="ECO:0000313" key="3">
    <source>
        <dbReference type="EMBL" id="OIS94815.1"/>
    </source>
</evidence>
<protein>
    <submittedName>
        <fullName evidence="3">Glycosyltransferase</fullName>
    </submittedName>
</protein>
<name>A0A1J6I2Q4_9HYPH</name>
<dbReference type="Pfam" id="PF03808">
    <property type="entry name" value="Glyco_tran_WecG"/>
    <property type="match status" value="1"/>
</dbReference>
<evidence type="ECO:0000256" key="2">
    <source>
        <dbReference type="ARBA" id="ARBA00022679"/>
    </source>
</evidence>
<dbReference type="Proteomes" id="UP000182985">
    <property type="component" value="Unassembled WGS sequence"/>
</dbReference>